<reference evidence="2" key="1">
    <citation type="submission" date="2021-05" db="EMBL/GenBank/DDBJ databases">
        <authorList>
            <person name="Alioto T."/>
            <person name="Alioto T."/>
            <person name="Gomez Garrido J."/>
        </authorList>
    </citation>
    <scope>NUCLEOTIDE SEQUENCE</scope>
</reference>
<name>A0A8D8TL56_9HEMI</name>
<keyword evidence="1" id="KW-0472">Membrane</keyword>
<evidence type="ECO:0000256" key="1">
    <source>
        <dbReference type="SAM" id="Phobius"/>
    </source>
</evidence>
<proteinExistence type="predicted"/>
<evidence type="ECO:0000313" key="2">
    <source>
        <dbReference type="EMBL" id="CAG6686127.1"/>
    </source>
</evidence>
<dbReference type="AlphaFoldDB" id="A0A8D8TL56"/>
<keyword evidence="1" id="KW-0812">Transmembrane</keyword>
<accession>A0A8D8TL56</accession>
<protein>
    <submittedName>
        <fullName evidence="2">Uncharacterized protein</fullName>
    </submittedName>
</protein>
<keyword evidence="1" id="KW-1133">Transmembrane helix</keyword>
<feature type="transmembrane region" description="Helical" evidence="1">
    <location>
        <begin position="25"/>
        <end position="44"/>
    </location>
</feature>
<dbReference type="EMBL" id="HBUF01275006">
    <property type="protein sequence ID" value="CAG6686127.1"/>
    <property type="molecule type" value="Transcribed_RNA"/>
</dbReference>
<feature type="transmembrane region" description="Helical" evidence="1">
    <location>
        <begin position="82"/>
        <end position="100"/>
    </location>
</feature>
<sequence length="107" mass="12012">MTCSSHDLFSMFSIFPSFSIPSPSLVNSLLSMSAYSSLCLFFVLSRFAQSCKVSPFLPSSSPLLLSNLSLPLLTYLPSFFSVLINHIVFTIIAILLQIFFRRLFYPV</sequence>
<organism evidence="2">
    <name type="scientific">Cacopsylla melanoneura</name>
    <dbReference type="NCBI Taxonomy" id="428564"/>
    <lineage>
        <taxon>Eukaryota</taxon>
        <taxon>Metazoa</taxon>
        <taxon>Ecdysozoa</taxon>
        <taxon>Arthropoda</taxon>
        <taxon>Hexapoda</taxon>
        <taxon>Insecta</taxon>
        <taxon>Pterygota</taxon>
        <taxon>Neoptera</taxon>
        <taxon>Paraneoptera</taxon>
        <taxon>Hemiptera</taxon>
        <taxon>Sternorrhyncha</taxon>
        <taxon>Psylloidea</taxon>
        <taxon>Psyllidae</taxon>
        <taxon>Psyllinae</taxon>
        <taxon>Cacopsylla</taxon>
    </lineage>
</organism>